<dbReference type="AlphaFoldDB" id="A0A1L5P6W5"/>
<gene>
    <name evidence="2" type="ORF">AM571_CH03074</name>
</gene>
<dbReference type="InterPro" id="IPR018640">
    <property type="entry name" value="DUF2063"/>
</dbReference>
<evidence type="ECO:0000313" key="3">
    <source>
        <dbReference type="Proteomes" id="UP000185109"/>
    </source>
</evidence>
<dbReference type="Gene3D" id="1.10.150.690">
    <property type="entry name" value="DUF2063"/>
    <property type="match status" value="1"/>
</dbReference>
<protein>
    <recommendedName>
        <fullName evidence="1">Putative DNA-binding domain-containing protein</fullName>
    </recommendedName>
</protein>
<name>A0A1L5P6W5_RHIET</name>
<dbReference type="RefSeq" id="WP_074062147.1">
    <property type="nucleotide sequence ID" value="NZ_CP017241.1"/>
</dbReference>
<dbReference type="Pfam" id="PF09836">
    <property type="entry name" value="DUF2063"/>
    <property type="match status" value="1"/>
</dbReference>
<accession>A0A1L5P6W5</accession>
<proteinExistence type="predicted"/>
<sequence length="261" mass="29285">MLSDLALQNAVAAKILSRPGPDLRSSFEISNRFDPMRRFNIYRNNTFASLTATLVSVFPVTVSLIGERYFRHVAASFIRVGPPSEARLVRYGSDFADFLARLDDLKSLPFIADTARLEWRIAEALDAAVLTPATMAELQRGGSGTIPDLVLQPSLRLLFCRWPALDIWSAHQASGDLELLRDIKRQPQRIALWRDRDSVRFLRVNGAHYTFLRALKNRRGLEPAVMKAANRMSDFDLVASLGSLFAEGLVTHVRHLPANLN</sequence>
<reference evidence="2 3" key="1">
    <citation type="submission" date="2016-09" db="EMBL/GenBank/DDBJ databases">
        <title>The complete genome sequences of Rhizobium gallicum, symbiovars gallicum and phaseoli, symbionts associated to common bean (Phaseolus vulgaris).</title>
        <authorList>
            <person name="Bustos P."/>
            <person name="Santamaria R.I."/>
            <person name="Perez-Carrascal O.M."/>
            <person name="Juarez S."/>
            <person name="Lozano L."/>
            <person name="Martinez-Flores I."/>
            <person name="Martinez-Romero E."/>
            <person name="Cevallos M."/>
            <person name="Romero D."/>
            <person name="Davila G."/>
            <person name="Gonzalez V."/>
        </authorList>
    </citation>
    <scope>NUCLEOTIDE SEQUENCE [LARGE SCALE GENOMIC DNA]</scope>
    <source>
        <strain evidence="2 3">8C-3</strain>
    </source>
</reference>
<feature type="domain" description="Putative DNA-binding" evidence="1">
    <location>
        <begin position="7"/>
        <end position="99"/>
    </location>
</feature>
<dbReference type="Proteomes" id="UP000185109">
    <property type="component" value="Chromosome"/>
</dbReference>
<organism evidence="2 3">
    <name type="scientific">Rhizobium etli 8C-3</name>
    <dbReference type="NCBI Taxonomy" id="538025"/>
    <lineage>
        <taxon>Bacteria</taxon>
        <taxon>Pseudomonadati</taxon>
        <taxon>Pseudomonadota</taxon>
        <taxon>Alphaproteobacteria</taxon>
        <taxon>Hyphomicrobiales</taxon>
        <taxon>Rhizobiaceae</taxon>
        <taxon>Rhizobium/Agrobacterium group</taxon>
        <taxon>Rhizobium</taxon>
    </lineage>
</organism>
<dbReference type="EMBL" id="CP017241">
    <property type="protein sequence ID" value="APO75875.1"/>
    <property type="molecule type" value="Genomic_DNA"/>
</dbReference>
<dbReference type="InterPro" id="IPR044922">
    <property type="entry name" value="DUF2063_N_sf"/>
</dbReference>
<evidence type="ECO:0000259" key="1">
    <source>
        <dbReference type="Pfam" id="PF09836"/>
    </source>
</evidence>
<evidence type="ECO:0000313" key="2">
    <source>
        <dbReference type="EMBL" id="APO75875.1"/>
    </source>
</evidence>